<feature type="region of interest" description="Disordered" evidence="1">
    <location>
        <begin position="1"/>
        <end position="27"/>
    </location>
</feature>
<reference evidence="3" key="1">
    <citation type="submission" date="2017-12" db="EMBL/GenBank/DDBJ databases">
        <authorList>
            <consortium name="DOE Joint Genome Institute"/>
            <person name="Mondo S.J."/>
            <person name="Kjaerbolling I."/>
            <person name="Vesth T.C."/>
            <person name="Frisvad J.C."/>
            <person name="Nybo J.L."/>
            <person name="Theobald S."/>
            <person name="Kuo A."/>
            <person name="Bowyer P."/>
            <person name="Matsuda Y."/>
            <person name="Lyhne E.K."/>
            <person name="Kogle M.E."/>
            <person name="Clum A."/>
            <person name="Lipzen A."/>
            <person name="Salamov A."/>
            <person name="Ngan C.Y."/>
            <person name="Daum C."/>
            <person name="Chiniquy J."/>
            <person name="Barry K."/>
            <person name="LaButti K."/>
            <person name="Haridas S."/>
            <person name="Simmons B.A."/>
            <person name="Magnuson J.K."/>
            <person name="Mortensen U.H."/>
            <person name="Larsen T.O."/>
            <person name="Grigoriev I.V."/>
            <person name="Baker S.E."/>
            <person name="Andersen M.R."/>
            <person name="Nordberg H.P."/>
            <person name="Cantor M.N."/>
            <person name="Hua S.X."/>
        </authorList>
    </citation>
    <scope>NUCLEOTIDE SEQUENCE [LARGE SCALE GENOMIC DNA]</scope>
    <source>
        <strain evidence="3">IBT 19404</strain>
    </source>
</reference>
<accession>A0A2J5HNU2</accession>
<organism evidence="2 3">
    <name type="scientific">Aspergillus taichungensis</name>
    <dbReference type="NCBI Taxonomy" id="482145"/>
    <lineage>
        <taxon>Eukaryota</taxon>
        <taxon>Fungi</taxon>
        <taxon>Dikarya</taxon>
        <taxon>Ascomycota</taxon>
        <taxon>Pezizomycotina</taxon>
        <taxon>Eurotiomycetes</taxon>
        <taxon>Eurotiomycetidae</taxon>
        <taxon>Eurotiales</taxon>
        <taxon>Aspergillaceae</taxon>
        <taxon>Aspergillus</taxon>
        <taxon>Aspergillus subgen. Circumdati</taxon>
    </lineage>
</organism>
<evidence type="ECO:0000256" key="1">
    <source>
        <dbReference type="SAM" id="MobiDB-lite"/>
    </source>
</evidence>
<protein>
    <submittedName>
        <fullName evidence="2">Uncharacterized protein</fullName>
    </submittedName>
</protein>
<gene>
    <name evidence="2" type="ORF">BDW42DRAFT_137891</name>
</gene>
<keyword evidence="3" id="KW-1185">Reference proteome</keyword>
<name>A0A2J5HNU2_9EURO</name>
<proteinExistence type="predicted"/>
<dbReference type="EMBL" id="KZ559569">
    <property type="protein sequence ID" value="PLN78883.1"/>
    <property type="molecule type" value="Genomic_DNA"/>
</dbReference>
<dbReference type="Proteomes" id="UP000235023">
    <property type="component" value="Unassembled WGS sequence"/>
</dbReference>
<sequence length="214" mass="24200">MGSRINPPYTRNYRNPSPSTHVHTPPNNKIYRLKQKNETTTPLSLHNRLHRTVNSRVRLDPTAMSNGVTVGYYIHKYIHTCTHLPLPIQHCQRNGSSGTLLAISKLSESLRRPREVTLILPSLMVSSAWLFEIATHRLRQSAKLASYHYESVACTGRYVRPYMRMMVFGSTRLAYISTRGSSGLGPNVWSLLIECSSGSVSCEMANLDFYQCCP</sequence>
<evidence type="ECO:0000313" key="2">
    <source>
        <dbReference type="EMBL" id="PLN78883.1"/>
    </source>
</evidence>
<dbReference type="AlphaFoldDB" id="A0A2J5HNU2"/>
<feature type="compositionally biased region" description="Polar residues" evidence="1">
    <location>
        <begin position="12"/>
        <end position="27"/>
    </location>
</feature>
<evidence type="ECO:0000313" key="3">
    <source>
        <dbReference type="Proteomes" id="UP000235023"/>
    </source>
</evidence>